<dbReference type="AlphaFoldDB" id="A0AAW0J7B3"/>
<organism evidence="1 2">
    <name type="scientific">Myodes glareolus</name>
    <name type="common">Bank vole</name>
    <name type="synonym">Clethrionomys glareolus</name>
    <dbReference type="NCBI Taxonomy" id="447135"/>
    <lineage>
        <taxon>Eukaryota</taxon>
        <taxon>Metazoa</taxon>
        <taxon>Chordata</taxon>
        <taxon>Craniata</taxon>
        <taxon>Vertebrata</taxon>
        <taxon>Euteleostomi</taxon>
        <taxon>Mammalia</taxon>
        <taxon>Eutheria</taxon>
        <taxon>Euarchontoglires</taxon>
        <taxon>Glires</taxon>
        <taxon>Rodentia</taxon>
        <taxon>Myomorpha</taxon>
        <taxon>Muroidea</taxon>
        <taxon>Cricetidae</taxon>
        <taxon>Arvicolinae</taxon>
        <taxon>Myodes</taxon>
    </lineage>
</organism>
<gene>
    <name evidence="1" type="ORF">U0070_002017</name>
</gene>
<comment type="caution">
    <text evidence="1">The sequence shown here is derived from an EMBL/GenBank/DDBJ whole genome shotgun (WGS) entry which is preliminary data.</text>
</comment>
<name>A0AAW0J7B3_MYOGA</name>
<dbReference type="Proteomes" id="UP001488838">
    <property type="component" value="Unassembled WGS sequence"/>
</dbReference>
<keyword evidence="2" id="KW-1185">Reference proteome</keyword>
<reference evidence="1 2" key="1">
    <citation type="journal article" date="2023" name="bioRxiv">
        <title>Conserved and derived expression patterns and positive selection on dental genes reveal complex evolutionary context of ever-growing rodent molars.</title>
        <authorList>
            <person name="Calamari Z.T."/>
            <person name="Song A."/>
            <person name="Cohen E."/>
            <person name="Akter M."/>
            <person name="Roy R.D."/>
            <person name="Hallikas O."/>
            <person name="Christensen M.M."/>
            <person name="Li P."/>
            <person name="Marangoni P."/>
            <person name="Jernvall J."/>
            <person name="Klein O.D."/>
        </authorList>
    </citation>
    <scope>NUCLEOTIDE SEQUENCE [LARGE SCALE GENOMIC DNA]</scope>
    <source>
        <strain evidence="1">V071</strain>
    </source>
</reference>
<protein>
    <submittedName>
        <fullName evidence="1">Uncharacterized protein</fullName>
    </submittedName>
</protein>
<dbReference type="EMBL" id="JBBHLL010000057">
    <property type="protein sequence ID" value="KAK7822669.1"/>
    <property type="molecule type" value="Genomic_DNA"/>
</dbReference>
<feature type="non-terminal residue" evidence="1">
    <location>
        <position position="115"/>
    </location>
</feature>
<sequence>MGGAESARSLSCGKKADARGMLAEVRGWRTVASYFLRPCRLRATLDIPLLSLPRASVAPAFYLVPPPGVAALWEQDSWNAELDEVIHELPCQGDVQGEIEAKNSALFSLYRKQCK</sequence>
<evidence type="ECO:0000313" key="1">
    <source>
        <dbReference type="EMBL" id="KAK7822669.1"/>
    </source>
</evidence>
<accession>A0AAW0J7B3</accession>
<proteinExistence type="predicted"/>
<evidence type="ECO:0000313" key="2">
    <source>
        <dbReference type="Proteomes" id="UP001488838"/>
    </source>
</evidence>